<proteinExistence type="predicted"/>
<dbReference type="Proteomes" id="UP000295244">
    <property type="component" value="Unassembled WGS sequence"/>
</dbReference>
<dbReference type="AlphaFoldDB" id="A0A4R1BG53"/>
<organism evidence="1 2">
    <name type="scientific">Rubrobacter taiwanensis</name>
    <dbReference type="NCBI Taxonomy" id="185139"/>
    <lineage>
        <taxon>Bacteria</taxon>
        <taxon>Bacillati</taxon>
        <taxon>Actinomycetota</taxon>
        <taxon>Rubrobacteria</taxon>
        <taxon>Rubrobacterales</taxon>
        <taxon>Rubrobacteraceae</taxon>
        <taxon>Rubrobacter</taxon>
    </lineage>
</organism>
<dbReference type="EMBL" id="SKBU01000018">
    <property type="protein sequence ID" value="TCJ16114.1"/>
    <property type="molecule type" value="Genomic_DNA"/>
</dbReference>
<keyword evidence="2" id="KW-1185">Reference proteome</keyword>
<evidence type="ECO:0000313" key="1">
    <source>
        <dbReference type="EMBL" id="TCJ16114.1"/>
    </source>
</evidence>
<evidence type="ECO:0000313" key="2">
    <source>
        <dbReference type="Proteomes" id="UP000295244"/>
    </source>
</evidence>
<name>A0A4R1BG53_9ACTN</name>
<accession>A0A4R1BG53</accession>
<reference evidence="1 2" key="1">
    <citation type="submission" date="2019-03" db="EMBL/GenBank/DDBJ databases">
        <title>Whole genome sequence of a novel Rubrobacter taiwanensis strain, isolated from Yellowstone National Park.</title>
        <authorList>
            <person name="Freed S."/>
            <person name="Ramaley R.F."/>
            <person name="Kyndt J.A."/>
        </authorList>
    </citation>
    <scope>NUCLEOTIDE SEQUENCE [LARGE SCALE GENOMIC DNA]</scope>
    <source>
        <strain evidence="1 2">Yellowstone</strain>
    </source>
</reference>
<dbReference type="OrthoDB" id="5244448at2"/>
<sequence length="64" mass="7416">MSEPRLVCRVCGIVFSERQARINVVDPEEDSKDRLQCPRCGSLQIEPYTFDPEAPMPDLYEEEQ</sequence>
<dbReference type="RefSeq" id="WP_132691699.1">
    <property type="nucleotide sequence ID" value="NZ_SKBU01000018.1"/>
</dbReference>
<comment type="caution">
    <text evidence="1">The sequence shown here is derived from an EMBL/GenBank/DDBJ whole genome shotgun (WGS) entry which is preliminary data.</text>
</comment>
<protein>
    <submittedName>
        <fullName evidence="1">Uncharacterized protein</fullName>
    </submittedName>
</protein>
<gene>
    <name evidence="1" type="ORF">E0L93_10565</name>
</gene>